<dbReference type="AlphaFoldDB" id="A0A1W2ACJ7"/>
<evidence type="ECO:0008006" key="4">
    <source>
        <dbReference type="Google" id="ProtNLM"/>
    </source>
</evidence>
<name>A0A1W2ACJ7_9SPHI</name>
<keyword evidence="3" id="KW-1185">Reference proteome</keyword>
<sequence>MKPFTFILALFALVILSCNSENKKKITSDSSAKVIAVDTTFTSTNPKKSSTCYAYTGKGDTASLRLDIDGEELTGELNYKLFEKDNNKGKITGELRGDTIVAEYIFDSEGMRSVREVVFVKKDDGKIYEGTGEVVEKNGKMMFKDRSALKFGQGIVFTKTDCK</sequence>
<dbReference type="EMBL" id="FWXT01000001">
    <property type="protein sequence ID" value="SMC58364.1"/>
    <property type="molecule type" value="Genomic_DNA"/>
</dbReference>
<reference evidence="3" key="1">
    <citation type="submission" date="2017-04" db="EMBL/GenBank/DDBJ databases">
        <authorList>
            <person name="Varghese N."/>
            <person name="Submissions S."/>
        </authorList>
    </citation>
    <scope>NUCLEOTIDE SEQUENCE [LARGE SCALE GENOMIC DNA]</scope>
    <source>
        <strain evidence="3">DSM 12126</strain>
    </source>
</reference>
<feature type="signal peptide" evidence="1">
    <location>
        <begin position="1"/>
        <end position="20"/>
    </location>
</feature>
<evidence type="ECO:0000313" key="2">
    <source>
        <dbReference type="EMBL" id="SMC58364.1"/>
    </source>
</evidence>
<protein>
    <recommendedName>
        <fullName evidence="4">Lipoprotein</fullName>
    </recommendedName>
</protein>
<organism evidence="2 3">
    <name type="scientific">Pedobacter africanus</name>
    <dbReference type="NCBI Taxonomy" id="151894"/>
    <lineage>
        <taxon>Bacteria</taxon>
        <taxon>Pseudomonadati</taxon>
        <taxon>Bacteroidota</taxon>
        <taxon>Sphingobacteriia</taxon>
        <taxon>Sphingobacteriales</taxon>
        <taxon>Sphingobacteriaceae</taxon>
        <taxon>Pedobacter</taxon>
    </lineage>
</organism>
<dbReference type="PROSITE" id="PS51257">
    <property type="entry name" value="PROKAR_LIPOPROTEIN"/>
    <property type="match status" value="1"/>
</dbReference>
<keyword evidence="1" id="KW-0732">Signal</keyword>
<feature type="chain" id="PRO_5012348221" description="Lipoprotein" evidence="1">
    <location>
        <begin position="21"/>
        <end position="163"/>
    </location>
</feature>
<dbReference type="Proteomes" id="UP000192756">
    <property type="component" value="Unassembled WGS sequence"/>
</dbReference>
<evidence type="ECO:0000256" key="1">
    <source>
        <dbReference type="SAM" id="SignalP"/>
    </source>
</evidence>
<dbReference type="RefSeq" id="WP_235012474.1">
    <property type="nucleotide sequence ID" value="NZ_FWXT01000001.1"/>
</dbReference>
<gene>
    <name evidence="2" type="ORF">SAMN04488524_1300</name>
</gene>
<dbReference type="STRING" id="151894.SAMN04488524_1300"/>
<proteinExistence type="predicted"/>
<accession>A0A1W2ACJ7</accession>
<evidence type="ECO:0000313" key="3">
    <source>
        <dbReference type="Proteomes" id="UP000192756"/>
    </source>
</evidence>